<keyword evidence="2" id="KW-0732">Signal</keyword>
<feature type="compositionally biased region" description="Basic and acidic residues" evidence="1">
    <location>
        <begin position="1284"/>
        <end position="1294"/>
    </location>
</feature>
<organism evidence="3 4">
    <name type="scientific">Kipferlia bialata</name>
    <dbReference type="NCBI Taxonomy" id="797122"/>
    <lineage>
        <taxon>Eukaryota</taxon>
        <taxon>Metamonada</taxon>
        <taxon>Carpediemonas-like organisms</taxon>
        <taxon>Kipferlia</taxon>
    </lineage>
</organism>
<dbReference type="SUPFAM" id="SSF81901">
    <property type="entry name" value="HCP-like"/>
    <property type="match status" value="1"/>
</dbReference>
<dbReference type="Proteomes" id="UP000265618">
    <property type="component" value="Unassembled WGS sequence"/>
</dbReference>
<reference evidence="3 4" key="1">
    <citation type="journal article" date="2018" name="PLoS ONE">
        <title>The draft genome of Kipferlia bialata reveals reductive genome evolution in fornicate parasites.</title>
        <authorList>
            <person name="Tanifuji G."/>
            <person name="Takabayashi S."/>
            <person name="Kume K."/>
            <person name="Takagi M."/>
            <person name="Nakayama T."/>
            <person name="Kamikawa R."/>
            <person name="Inagaki Y."/>
            <person name="Hashimoto T."/>
        </authorList>
    </citation>
    <scope>NUCLEOTIDE SEQUENCE [LARGE SCALE GENOMIC DNA]</scope>
    <source>
        <strain evidence="3">NY0173</strain>
    </source>
</reference>
<dbReference type="Gene3D" id="1.25.40.10">
    <property type="entry name" value="Tetratricopeptide repeat domain"/>
    <property type="match status" value="1"/>
</dbReference>
<feature type="compositionally biased region" description="Basic and acidic residues" evidence="1">
    <location>
        <begin position="1305"/>
        <end position="1314"/>
    </location>
</feature>
<feature type="signal peptide" evidence="2">
    <location>
        <begin position="1"/>
        <end position="26"/>
    </location>
</feature>
<feature type="compositionally biased region" description="Acidic residues" evidence="1">
    <location>
        <begin position="166"/>
        <end position="178"/>
    </location>
</feature>
<feature type="compositionally biased region" description="Acidic residues" evidence="1">
    <location>
        <begin position="1335"/>
        <end position="1345"/>
    </location>
</feature>
<evidence type="ECO:0000313" key="3">
    <source>
        <dbReference type="EMBL" id="GIQ80500.1"/>
    </source>
</evidence>
<evidence type="ECO:0000256" key="2">
    <source>
        <dbReference type="SAM" id="SignalP"/>
    </source>
</evidence>
<proteinExistence type="predicted"/>
<accession>A0A9K3CQI1</accession>
<feature type="compositionally biased region" description="Basic and acidic residues" evidence="1">
    <location>
        <begin position="1062"/>
        <end position="1071"/>
    </location>
</feature>
<feature type="region of interest" description="Disordered" evidence="1">
    <location>
        <begin position="154"/>
        <end position="178"/>
    </location>
</feature>
<feature type="region of interest" description="Disordered" evidence="1">
    <location>
        <begin position="1017"/>
        <end position="1140"/>
    </location>
</feature>
<dbReference type="OrthoDB" id="10253701at2759"/>
<protein>
    <submittedName>
        <fullName evidence="3">Uncharacterized protein</fullName>
    </submittedName>
</protein>
<feature type="compositionally biased region" description="Low complexity" evidence="1">
    <location>
        <begin position="1040"/>
        <end position="1059"/>
    </location>
</feature>
<feature type="compositionally biased region" description="Acidic residues" evidence="1">
    <location>
        <begin position="83"/>
        <end position="101"/>
    </location>
</feature>
<name>A0A9K3CQI1_9EUKA</name>
<dbReference type="InterPro" id="IPR011990">
    <property type="entry name" value="TPR-like_helical_dom_sf"/>
</dbReference>
<feature type="compositionally biased region" description="Basic and acidic residues" evidence="1">
    <location>
        <begin position="39"/>
        <end position="56"/>
    </location>
</feature>
<dbReference type="EMBL" id="BDIP01000181">
    <property type="protein sequence ID" value="GIQ80500.1"/>
    <property type="molecule type" value="Genomic_DNA"/>
</dbReference>
<feature type="region of interest" description="Disordered" evidence="1">
    <location>
        <begin position="1277"/>
        <end position="1345"/>
    </location>
</feature>
<gene>
    <name evidence="3" type="ORF">KIPB_001308</name>
</gene>
<comment type="caution">
    <text evidence="3">The sequence shown here is derived from an EMBL/GenBank/DDBJ whole genome shotgun (WGS) entry which is preliminary data.</text>
</comment>
<keyword evidence="4" id="KW-1185">Reference proteome</keyword>
<feature type="compositionally biased region" description="Low complexity" evidence="1">
    <location>
        <begin position="1072"/>
        <end position="1085"/>
    </location>
</feature>
<evidence type="ECO:0000256" key="1">
    <source>
        <dbReference type="SAM" id="MobiDB-lite"/>
    </source>
</evidence>
<feature type="region of interest" description="Disordered" evidence="1">
    <location>
        <begin position="35"/>
        <end position="68"/>
    </location>
</feature>
<feature type="chain" id="PRO_5039926138" evidence="2">
    <location>
        <begin position="27"/>
        <end position="1345"/>
    </location>
</feature>
<evidence type="ECO:0000313" key="4">
    <source>
        <dbReference type="Proteomes" id="UP000265618"/>
    </source>
</evidence>
<sequence length="1345" mass="145293">MRASMRLLPLVVLVGLLLCLCGSVYGQDVSQIMVNDPHSNTEGERKGEGLVEREEPAYPTEGETDDIVGVEGVAEEHAVYETEGTEGETSDEGESVSEAEADIDTKAELEEAEEDVPPPPPSPILPVTEAWDSMRHTECRHLAESLLDQYRQDRQTDTEANTGVEADSDDPSSDADAPMDVETEVDVSTVTTDTDTVSDVSDTPLPLPLSAISTDVSDAPLPLPLSVSDRAELHMLLGLMYTLGLGDVQDVSLGLTHLTSAHRLGHDLASLSLAASHLYGWYGATTVPSVATMYLNDINDWIFKERQITAPYFEHDKPLLLEEIPMHKAESLDDTSRSHYLTEMAMKGDKASARFLGYSSLVGYKGATVDHEAAAQWMTVALGASPHPMPEMDQVQEVSLAQAHRWIESRSSLAGWTMPEGYEEAKDPLTREAVDLYAHATSHLGQFMPWHMHGYDEVLAQVLASVDGVPPETLTVHEDPHPLVPGHMRYYTYEQIGDAYTQSVPGGTHEALFSGVAALGGMEGEVECTEEGVVFGMLGHMYLEGLGMDKDLAHARVMYLASASAGCHMGLTGMGYLSLIGYRPGGTVQPRASQAIAPLSVATLSGSSESMFYLSALTSHRMDLFLPLADLRSLYSPSNPLVHHVYDIPMLRVIATATAKQAAQGGHLGGLAVHAYLSLTSDDPAVQMDGVDMLLDTALRVVAHKGIISNVLANIFICIFMNGHHQLALTGQEARTALGMHLDALSLTTHSPYRLALSVEKDPLLSAVVQGNDVTWLEALEGSASAEDDDTDSHAIPTVTLSDAKQHMKASGSLPGVIEREREMVGVLLSAGAYNGDPFSALYLGLLLTYTPWRVLMDSEMYPIERYSDVTGYEVSDAMWGIVESGMPHWMIKLSLVLNRPPELSALITHLSFYHMSYHTQEYMLVTGVIRTGLYLTSLSTPCLLVLVSLMALCTVRLGWICVGCSIRLCKLMCTGRARRALHRAQAARQPTPAPLTDEDAEDAEIAMIERQFAELERAQGGQGAVEGEREREEEDAVADDWFTAPAPTPTASSTATPAVVEGERERREGGEASTTTSSMSITGTPRYLGEPSPERQSDTDTDSDTEGEGSGPARPYPPSVSVVGAEVESEREGEVEVSDSGAWESIDIVHSSIEGVEGVEGEGVPVSEYSTPILVSETSLPPLPSNMHQVSSCIPSDSEGHGIEGVEDVQCVEEGEAEVEGIPFYSRPESAVPRRRSSALPSARGISDRLTGSLALGSRQDSEAETMHCQVYTDSEAEADGYVGRREREREAEVSQPHRPLTAMEREGEREGEGAGGVSVSSLSTPVMHTPLTEEMDSSEEETE</sequence>
<feature type="region of interest" description="Disordered" evidence="1">
    <location>
        <begin position="80"/>
        <end position="101"/>
    </location>
</feature>